<evidence type="ECO:0000256" key="1">
    <source>
        <dbReference type="SAM" id="MobiDB-lite"/>
    </source>
</evidence>
<gene>
    <name evidence="3" type="ORF">HXX76_004156</name>
</gene>
<evidence type="ECO:0000259" key="2">
    <source>
        <dbReference type="Pfam" id="PF12146"/>
    </source>
</evidence>
<feature type="region of interest" description="Disordered" evidence="1">
    <location>
        <begin position="177"/>
        <end position="198"/>
    </location>
</feature>
<protein>
    <recommendedName>
        <fullName evidence="2">Serine aminopeptidase S33 domain-containing protein</fullName>
    </recommendedName>
</protein>
<evidence type="ECO:0000313" key="3">
    <source>
        <dbReference type="EMBL" id="KAG2440041.1"/>
    </source>
</evidence>
<keyword evidence="4" id="KW-1185">Reference proteome</keyword>
<dbReference type="EMBL" id="JAEHOC010000007">
    <property type="protein sequence ID" value="KAG2440041.1"/>
    <property type="molecule type" value="Genomic_DNA"/>
</dbReference>
<proteinExistence type="predicted"/>
<dbReference type="InterPro" id="IPR022742">
    <property type="entry name" value="Hydrolase_4"/>
</dbReference>
<dbReference type="PANTHER" id="PTHR43433:SF5">
    <property type="entry name" value="AB HYDROLASE-1 DOMAIN-CONTAINING PROTEIN"/>
    <property type="match status" value="1"/>
</dbReference>
<dbReference type="PANTHER" id="PTHR43433">
    <property type="entry name" value="HYDROLASE, ALPHA/BETA FOLD FAMILY PROTEIN"/>
    <property type="match status" value="1"/>
</dbReference>
<name>A0A835T9N9_CHLIN</name>
<evidence type="ECO:0000313" key="4">
    <source>
        <dbReference type="Proteomes" id="UP000650467"/>
    </source>
</evidence>
<dbReference type="SUPFAM" id="SSF53474">
    <property type="entry name" value="alpha/beta-Hydrolases"/>
    <property type="match status" value="1"/>
</dbReference>
<dbReference type="AlphaFoldDB" id="A0A835T9N9"/>
<accession>A0A835T9N9</accession>
<dbReference type="Pfam" id="PF12146">
    <property type="entry name" value="Hydrolase_4"/>
    <property type="match status" value="1"/>
</dbReference>
<comment type="caution">
    <text evidence="3">The sequence shown here is derived from an EMBL/GenBank/DDBJ whole genome shotgun (WGS) entry which is preliminary data.</text>
</comment>
<dbReference type="InterPro" id="IPR029058">
    <property type="entry name" value="AB_hydrolase_fold"/>
</dbReference>
<dbReference type="OrthoDB" id="19657at2759"/>
<feature type="domain" description="Serine aminopeptidase S33" evidence="2">
    <location>
        <begin position="42"/>
        <end position="162"/>
    </location>
</feature>
<organism evidence="3 4">
    <name type="scientific">Chlamydomonas incerta</name>
    <dbReference type="NCBI Taxonomy" id="51695"/>
    <lineage>
        <taxon>Eukaryota</taxon>
        <taxon>Viridiplantae</taxon>
        <taxon>Chlorophyta</taxon>
        <taxon>core chlorophytes</taxon>
        <taxon>Chlorophyceae</taxon>
        <taxon>CS clade</taxon>
        <taxon>Chlamydomonadales</taxon>
        <taxon>Chlamydomonadaceae</taxon>
        <taxon>Chlamydomonas</taxon>
    </lineage>
</organism>
<dbReference type="InterPro" id="IPR050471">
    <property type="entry name" value="AB_hydrolase"/>
</dbReference>
<sequence length="391" mass="40724">MPRFYGHPLGGLQPTRSGYVDVADGGGARLYWEEYGAPTGRALFAIQGATTKIPSMGHFIQVALERGFRVLVYESRGLGRSSCQVAGRQTTTLLAADAQAVADGAWGPDSRFVLYGISMGGMVAQELMYRLVAAGQKSRILAASLTVTSPGSWLRLPSFLQLPLMLMAFKPTAAAASSAPAANESTNGRRSTAKKGGGGAMFADDADFAARYSLDTLFGKAWLAGPAPPEAIDPSAGDEGKAMVAAAGAVQEVHINVAGGAAAGGSGNGSHVVTRREVVWRVFTAHWRETLALHAPNDYPAVACQVTAVLGHYLQPHRAAVIRAAGLRISVGVSTADAFFPEAAQRQLATALGAEVVQVVGAGHLDGAMLDGVYSAFDGVLGWLLDTSQQR</sequence>
<dbReference type="Proteomes" id="UP000650467">
    <property type="component" value="Unassembled WGS sequence"/>
</dbReference>
<reference evidence="3" key="1">
    <citation type="journal article" date="2020" name="bioRxiv">
        <title>Comparative genomics of Chlamydomonas.</title>
        <authorList>
            <person name="Craig R.J."/>
            <person name="Hasan A.R."/>
            <person name="Ness R.W."/>
            <person name="Keightley P.D."/>
        </authorList>
    </citation>
    <scope>NUCLEOTIDE SEQUENCE</scope>
    <source>
        <strain evidence="3">SAG 7.73</strain>
    </source>
</reference>
<dbReference type="Gene3D" id="3.40.50.1820">
    <property type="entry name" value="alpha/beta hydrolase"/>
    <property type="match status" value="1"/>
</dbReference>